<keyword evidence="6" id="KW-1185">Reference proteome</keyword>
<dbReference type="Proteomes" id="UP000609849">
    <property type="component" value="Unassembled WGS sequence"/>
</dbReference>
<dbReference type="Pfam" id="PF25990">
    <property type="entry name" value="Beta-barrel_YknX"/>
    <property type="match status" value="1"/>
</dbReference>
<organism evidence="5 6">
    <name type="scientific">Romboutsia faecis</name>
    <dbReference type="NCBI Taxonomy" id="2764597"/>
    <lineage>
        <taxon>Bacteria</taxon>
        <taxon>Bacillati</taxon>
        <taxon>Bacillota</taxon>
        <taxon>Clostridia</taxon>
        <taxon>Peptostreptococcales</taxon>
        <taxon>Peptostreptococcaceae</taxon>
        <taxon>Romboutsia</taxon>
    </lineage>
</organism>
<evidence type="ECO:0000313" key="6">
    <source>
        <dbReference type="Proteomes" id="UP000609849"/>
    </source>
</evidence>
<comment type="caution">
    <text evidence="5">The sequence shown here is derived from an EMBL/GenBank/DDBJ whole genome shotgun (WGS) entry which is preliminary data.</text>
</comment>
<feature type="region of interest" description="Disordered" evidence="1">
    <location>
        <begin position="325"/>
        <end position="352"/>
    </location>
</feature>
<proteinExistence type="predicted"/>
<protein>
    <submittedName>
        <fullName evidence="5">Efflux RND transporter periplasmic adaptor subunit</fullName>
    </submittedName>
</protein>
<reference evidence="5 6" key="1">
    <citation type="submission" date="2020-08" db="EMBL/GenBank/DDBJ databases">
        <authorList>
            <person name="Liu C."/>
            <person name="Sun Q."/>
        </authorList>
    </citation>
    <scope>NUCLEOTIDE SEQUENCE [LARGE SCALE GENOMIC DNA]</scope>
    <source>
        <strain evidence="5 6">NSJ-18</strain>
    </source>
</reference>
<dbReference type="PANTHER" id="PTHR30469:SF15">
    <property type="entry name" value="HLYD FAMILY OF SECRETION PROTEINS"/>
    <property type="match status" value="1"/>
</dbReference>
<feature type="domain" description="YknX-like beta-barrel" evidence="4">
    <location>
        <begin position="183"/>
        <end position="263"/>
    </location>
</feature>
<dbReference type="Pfam" id="PF25989">
    <property type="entry name" value="YknX_C"/>
    <property type="match status" value="1"/>
</dbReference>
<dbReference type="Gene3D" id="2.40.30.170">
    <property type="match status" value="1"/>
</dbReference>
<sequence>MLFLEKFKNKRIKIIIGVTSILCVTLSVYFFYNGKDNKINSEEPESFVETYAIPESEKVFINGIVLPKDSKDFVLSDGEEIDQLKVENGQSVKKGSILFTCKNPSIINEINELKSQVSELKSSQEFNDPSISLEINKLNAQIKSLSENSYSKTLAPFDGKVFLNEESESQSGFITLQSNEFYMKGQASEQDLAKIQVDQTAKVLILSTNKNLTGRISFISERPSSDSSNEYQQQSSTLSYYDINIAFDDQEGLVNGFHVQASIKLDNSYSKIPTSSILESEDKYYVFKDLNGILKKQLVEIESKNEEFAVVKSGLKENDIILTTPTEEMEEGQALSMYESSKSDVEGKQKID</sequence>
<dbReference type="InterPro" id="IPR058636">
    <property type="entry name" value="Beta-barrel_YknX"/>
</dbReference>
<dbReference type="Gene3D" id="2.40.420.20">
    <property type="match status" value="1"/>
</dbReference>
<evidence type="ECO:0000256" key="2">
    <source>
        <dbReference type="SAM" id="Phobius"/>
    </source>
</evidence>
<keyword evidence="2" id="KW-1133">Transmembrane helix</keyword>
<name>A0ABR7JNB5_9FIRM</name>
<feature type="compositionally biased region" description="Basic and acidic residues" evidence="1">
    <location>
        <begin position="341"/>
        <end position="352"/>
    </location>
</feature>
<dbReference type="InterPro" id="IPR058637">
    <property type="entry name" value="YknX-like_C"/>
</dbReference>
<dbReference type="RefSeq" id="WP_153973015.1">
    <property type="nucleotide sequence ID" value="NZ_JACRWE010000003.1"/>
</dbReference>
<evidence type="ECO:0000259" key="4">
    <source>
        <dbReference type="Pfam" id="PF25990"/>
    </source>
</evidence>
<dbReference type="EMBL" id="JACRWE010000003">
    <property type="protein sequence ID" value="MBC5996389.1"/>
    <property type="molecule type" value="Genomic_DNA"/>
</dbReference>
<evidence type="ECO:0000259" key="3">
    <source>
        <dbReference type="Pfam" id="PF25989"/>
    </source>
</evidence>
<feature type="transmembrane region" description="Helical" evidence="2">
    <location>
        <begin position="12"/>
        <end position="32"/>
    </location>
</feature>
<evidence type="ECO:0000256" key="1">
    <source>
        <dbReference type="SAM" id="MobiDB-lite"/>
    </source>
</evidence>
<gene>
    <name evidence="5" type="ORF">H8923_06405</name>
</gene>
<keyword evidence="2" id="KW-0812">Transmembrane</keyword>
<evidence type="ECO:0000313" key="5">
    <source>
        <dbReference type="EMBL" id="MBC5996389.1"/>
    </source>
</evidence>
<keyword evidence="2" id="KW-0472">Membrane</keyword>
<dbReference type="PANTHER" id="PTHR30469">
    <property type="entry name" value="MULTIDRUG RESISTANCE PROTEIN MDTA"/>
    <property type="match status" value="1"/>
</dbReference>
<accession>A0ABR7JNB5</accession>
<feature type="domain" description="YknX-like C-terminal permuted SH3-like" evidence="3">
    <location>
        <begin position="271"/>
        <end position="334"/>
    </location>
</feature>